<evidence type="ECO:0000313" key="2">
    <source>
        <dbReference type="Proteomes" id="UP000750711"/>
    </source>
</evidence>
<protein>
    <submittedName>
        <fullName evidence="1">Uncharacterized protein</fullName>
    </submittedName>
</protein>
<gene>
    <name evidence="1" type="ORF">GP486_006674</name>
</gene>
<reference evidence="1" key="1">
    <citation type="submission" date="2021-03" db="EMBL/GenBank/DDBJ databases">
        <title>Comparative genomics and phylogenomic investigation of the class Geoglossomycetes provide insights into ecological specialization and systematics.</title>
        <authorList>
            <person name="Melie T."/>
            <person name="Pirro S."/>
            <person name="Miller A.N."/>
            <person name="Quandt A."/>
        </authorList>
    </citation>
    <scope>NUCLEOTIDE SEQUENCE</scope>
    <source>
        <strain evidence="1">CAQ_001_2017</strain>
    </source>
</reference>
<proteinExistence type="predicted"/>
<dbReference type="SUPFAM" id="SSF51905">
    <property type="entry name" value="FAD/NAD(P)-binding domain"/>
    <property type="match status" value="1"/>
</dbReference>
<dbReference type="EMBL" id="JAGHQM010001583">
    <property type="protein sequence ID" value="KAH0553140.1"/>
    <property type="molecule type" value="Genomic_DNA"/>
</dbReference>
<accession>A0A9P8IGU1</accession>
<keyword evidence="2" id="KW-1185">Reference proteome</keyword>
<sequence>MPPQGQSVGICLDDVILLSRLLAKRQPTAASDVAALFTRYDSLRRPHVTKAHKLAIKRFENVKDISWLAFKIREWFLWLVLLLFAKQFSAESEYDVLKEEL</sequence>
<evidence type="ECO:0000313" key="1">
    <source>
        <dbReference type="EMBL" id="KAH0553140.1"/>
    </source>
</evidence>
<comment type="caution">
    <text evidence="1">The sequence shown here is derived from an EMBL/GenBank/DDBJ whole genome shotgun (WGS) entry which is preliminary data.</text>
</comment>
<dbReference type="InterPro" id="IPR036188">
    <property type="entry name" value="FAD/NAD-bd_sf"/>
</dbReference>
<organism evidence="1 2">
    <name type="scientific">Trichoglossum hirsutum</name>
    <dbReference type="NCBI Taxonomy" id="265104"/>
    <lineage>
        <taxon>Eukaryota</taxon>
        <taxon>Fungi</taxon>
        <taxon>Dikarya</taxon>
        <taxon>Ascomycota</taxon>
        <taxon>Pezizomycotina</taxon>
        <taxon>Geoglossomycetes</taxon>
        <taxon>Geoglossales</taxon>
        <taxon>Geoglossaceae</taxon>
        <taxon>Trichoglossum</taxon>
    </lineage>
</organism>
<dbReference type="Gene3D" id="3.50.50.60">
    <property type="entry name" value="FAD/NAD(P)-binding domain"/>
    <property type="match status" value="1"/>
</dbReference>
<dbReference type="AlphaFoldDB" id="A0A9P8IGU1"/>
<dbReference type="Proteomes" id="UP000750711">
    <property type="component" value="Unassembled WGS sequence"/>
</dbReference>
<name>A0A9P8IGU1_9PEZI</name>